<name>A0A3E1RCL8_9BURK</name>
<keyword evidence="5" id="KW-1185">Reference proteome</keyword>
<evidence type="ECO:0000256" key="2">
    <source>
        <dbReference type="ARBA" id="ARBA00023163"/>
    </source>
</evidence>
<dbReference type="PANTHER" id="PTHR35807:SF1">
    <property type="entry name" value="TRANSCRIPTIONAL REGULATOR REDD"/>
    <property type="match status" value="1"/>
</dbReference>
<dbReference type="EMBL" id="QFZK01000004">
    <property type="protein sequence ID" value="RFO97099.1"/>
    <property type="molecule type" value="Genomic_DNA"/>
</dbReference>
<organism evidence="4 5">
    <name type="scientific">Rhodoferax lacus</name>
    <dbReference type="NCBI Taxonomy" id="2184758"/>
    <lineage>
        <taxon>Bacteria</taxon>
        <taxon>Pseudomonadati</taxon>
        <taxon>Pseudomonadota</taxon>
        <taxon>Betaproteobacteria</taxon>
        <taxon>Burkholderiales</taxon>
        <taxon>Comamonadaceae</taxon>
        <taxon>Rhodoferax</taxon>
    </lineage>
</organism>
<gene>
    <name evidence="4" type="ORF">DIC66_08090</name>
</gene>
<dbReference type="InterPro" id="IPR005158">
    <property type="entry name" value="BTAD"/>
</dbReference>
<reference evidence="4 5" key="1">
    <citation type="submission" date="2018-05" db="EMBL/GenBank/DDBJ databases">
        <title>Rhodoferax soyangensis sp.nov., isolated from an oligotrophic freshwater lake.</title>
        <authorList>
            <person name="Park M."/>
        </authorList>
    </citation>
    <scope>NUCLEOTIDE SEQUENCE [LARGE SCALE GENOMIC DNA]</scope>
    <source>
        <strain evidence="4 5">IMCC26218</strain>
    </source>
</reference>
<keyword evidence="1" id="KW-0805">Transcription regulation</keyword>
<proteinExistence type="predicted"/>
<dbReference type="GO" id="GO:0003677">
    <property type="term" value="F:DNA binding"/>
    <property type="evidence" value="ECO:0007669"/>
    <property type="project" value="TreeGrafter"/>
</dbReference>
<evidence type="ECO:0000313" key="4">
    <source>
        <dbReference type="EMBL" id="RFO97099.1"/>
    </source>
</evidence>
<dbReference type="GO" id="GO:0006355">
    <property type="term" value="P:regulation of DNA-templated transcription"/>
    <property type="evidence" value="ECO:0007669"/>
    <property type="project" value="TreeGrafter"/>
</dbReference>
<evidence type="ECO:0000256" key="1">
    <source>
        <dbReference type="ARBA" id="ARBA00023015"/>
    </source>
</evidence>
<dbReference type="Gene3D" id="1.10.10.10">
    <property type="entry name" value="Winged helix-like DNA-binding domain superfamily/Winged helix DNA-binding domain"/>
    <property type="match status" value="1"/>
</dbReference>
<sequence length="600" mass="63201">MGPIIHLLGKPSVVREGTVKAVLRGNKAWGLLAYLLQHPAGVSRQRLAALLFEEAEDPLAALRWNLSELRRALGDVGLGGDTVVLPMERIAYLDIDVVARGDWPSALAVPGLGLDLLEGVGFASSPSFAVWLEAERRRMRATAQSVLREAALARLATGGAAEATQLAARLVGFNPLDESFQVLLVRCLGAAGDGIGAARQAAACRELFQRELGVPPGPALTEALQTVTASPTARPAPGRAGVLAQLQAGEAAIGAGVLDAGLQCLRRAIIDADHMGDTELRARSRLALGGALVHAARGRDEEGAAALHEALALGQQDARPLAAAACRELGYVELLRGSYERALGWMDRATILAGDDMAEQARIAGIRGTILSDCAFYGPATDMLRQAVGLCESVGDAKQSIFAHSMLGRALLLCGDVDGAVAALDTSSDLSRRLWTAFLPWPQSLRAEAELLRGRIEPATEMFEQAFALGCQLGDPCWEGMAATGLGRVAMMRGKPVQAAGILEDALQRITRLPDGYLWGKAYALDALCRVATAADMPQAPVWRNELMSLAAGAGMREMVVRAYLHQADGGHAPAVGAARVLASEIDNPQLQGEAQRTGS</sequence>
<evidence type="ECO:0000313" key="5">
    <source>
        <dbReference type="Proteomes" id="UP000260665"/>
    </source>
</evidence>
<dbReference type="InterPro" id="IPR036388">
    <property type="entry name" value="WH-like_DNA-bd_sf"/>
</dbReference>
<dbReference type="Pfam" id="PF03704">
    <property type="entry name" value="BTAD"/>
    <property type="match status" value="1"/>
</dbReference>
<comment type="caution">
    <text evidence="4">The sequence shown here is derived from an EMBL/GenBank/DDBJ whole genome shotgun (WGS) entry which is preliminary data.</text>
</comment>
<dbReference type="SUPFAM" id="SSF48452">
    <property type="entry name" value="TPR-like"/>
    <property type="match status" value="4"/>
</dbReference>
<accession>A0A3E1RCL8</accession>
<dbReference type="RefSeq" id="WP_117175951.1">
    <property type="nucleotide sequence ID" value="NZ_QFZK01000004.1"/>
</dbReference>
<dbReference type="Proteomes" id="UP000260665">
    <property type="component" value="Unassembled WGS sequence"/>
</dbReference>
<dbReference type="AlphaFoldDB" id="A0A3E1RCL8"/>
<dbReference type="InterPro" id="IPR051677">
    <property type="entry name" value="AfsR-DnrI-RedD_regulator"/>
</dbReference>
<dbReference type="PANTHER" id="PTHR35807">
    <property type="entry name" value="TRANSCRIPTIONAL REGULATOR REDD-RELATED"/>
    <property type="match status" value="1"/>
</dbReference>
<dbReference type="SMART" id="SM01043">
    <property type="entry name" value="BTAD"/>
    <property type="match status" value="1"/>
</dbReference>
<feature type="domain" description="Bacterial transcriptional activator" evidence="3">
    <location>
        <begin position="93"/>
        <end position="228"/>
    </location>
</feature>
<keyword evidence="2" id="KW-0804">Transcription</keyword>
<dbReference type="InterPro" id="IPR011990">
    <property type="entry name" value="TPR-like_helical_dom_sf"/>
</dbReference>
<protein>
    <submittedName>
        <fullName evidence="4">SARP family transcriptional regulator</fullName>
    </submittedName>
</protein>
<dbReference type="Gene3D" id="1.25.40.10">
    <property type="entry name" value="Tetratricopeptide repeat domain"/>
    <property type="match status" value="3"/>
</dbReference>
<evidence type="ECO:0000259" key="3">
    <source>
        <dbReference type="SMART" id="SM01043"/>
    </source>
</evidence>
<dbReference type="OrthoDB" id="118790at2"/>